<gene>
    <name evidence="3" type="ORF">D7S86_27620</name>
</gene>
<dbReference type="AlphaFoldDB" id="A0A494X149"/>
<feature type="domain" description="Serine aminopeptidase S33" evidence="2">
    <location>
        <begin position="171"/>
        <end position="275"/>
    </location>
</feature>
<dbReference type="PANTHER" id="PTHR22946:SF9">
    <property type="entry name" value="POLYKETIDE TRANSFERASE AF380"/>
    <property type="match status" value="1"/>
</dbReference>
<dbReference type="SUPFAM" id="SSF53474">
    <property type="entry name" value="alpha/beta-Hydrolases"/>
    <property type="match status" value="1"/>
</dbReference>
<sequence>MIATASSCPGSQSRMMVSATSSPLNEMRDRAHHAYQAPRCVQHACGYNAREYRRNYIQVLLEGPCIDALSVRFSTMAPHAQTMSLRIRFIVFLIGALHLMHALAADFDMPGTQPVGPMNGRQFFVDVGRPKARLRVTLFMPSNGGPFPLALINHGASHEPKRVPPVSDEFITYYFLSRGYAVALPMMRGYNDSDGHMPREVCDMVKEGNVAAADIRTVLDAVKNEPGIDASRIVVGGKSMGGWHTLAFGATQPSDVKGLVSFAGGVKESDCPTPDQALIAGSAEFGAKTRIKSIWFFGENDTIFSTPTWHAMFDAYRRAGAPSELVDIGRFQDDAHATFASAAGLSVWVGKLDAFLKGIGMPGTEVNADYMPSPPPPDTHYAALSDVHAVPYLPPAVAQSVLDQFLKAPLPRAMAVGISGASVTHGGFDAAQLALNDCERKTGHCALYAVDNAIVWPGEPDAPAPTHFARIDDVNAVPFLDAAGRAAYLDFTKRVRPRAFAIAPDGAWGSASGFDPITQALVQCGQGHDGCELYALDGDVVWRAKDAGKAAVAK</sequence>
<dbReference type="InterPro" id="IPR029058">
    <property type="entry name" value="AB_hydrolase_fold"/>
</dbReference>
<name>A0A494X149_9BURK</name>
<dbReference type="Gene3D" id="3.40.50.1820">
    <property type="entry name" value="alpha/beta hydrolase"/>
    <property type="match status" value="1"/>
</dbReference>
<dbReference type="InterPro" id="IPR050261">
    <property type="entry name" value="FrsA_esterase"/>
</dbReference>
<organism evidence="3 4">
    <name type="scientific">Pararobbsia silviterrae</name>
    <dbReference type="NCBI Taxonomy" id="1792498"/>
    <lineage>
        <taxon>Bacteria</taxon>
        <taxon>Pseudomonadati</taxon>
        <taxon>Pseudomonadota</taxon>
        <taxon>Betaproteobacteria</taxon>
        <taxon>Burkholderiales</taxon>
        <taxon>Burkholderiaceae</taxon>
        <taxon>Pararobbsia</taxon>
    </lineage>
</organism>
<evidence type="ECO:0000256" key="1">
    <source>
        <dbReference type="ARBA" id="ARBA00022801"/>
    </source>
</evidence>
<comment type="caution">
    <text evidence="3">The sequence shown here is derived from an EMBL/GenBank/DDBJ whole genome shotgun (WGS) entry which is preliminary data.</text>
</comment>
<dbReference type="EMBL" id="RBZU01000020">
    <property type="protein sequence ID" value="RKP44445.1"/>
    <property type="molecule type" value="Genomic_DNA"/>
</dbReference>
<protein>
    <recommendedName>
        <fullName evidence="2">Serine aminopeptidase S33 domain-containing protein</fullName>
    </recommendedName>
</protein>
<evidence type="ECO:0000313" key="3">
    <source>
        <dbReference type="EMBL" id="RKP44445.1"/>
    </source>
</evidence>
<keyword evidence="1" id="KW-0378">Hydrolase</keyword>
<dbReference type="Pfam" id="PF12146">
    <property type="entry name" value="Hydrolase_4"/>
    <property type="match status" value="1"/>
</dbReference>
<dbReference type="PANTHER" id="PTHR22946">
    <property type="entry name" value="DIENELACTONE HYDROLASE DOMAIN-CONTAINING PROTEIN-RELATED"/>
    <property type="match status" value="1"/>
</dbReference>
<evidence type="ECO:0000259" key="2">
    <source>
        <dbReference type="Pfam" id="PF12146"/>
    </source>
</evidence>
<evidence type="ECO:0000313" key="4">
    <source>
        <dbReference type="Proteomes" id="UP000270342"/>
    </source>
</evidence>
<accession>A0A494X149</accession>
<dbReference type="GO" id="GO:0052689">
    <property type="term" value="F:carboxylic ester hydrolase activity"/>
    <property type="evidence" value="ECO:0007669"/>
    <property type="project" value="UniProtKB-ARBA"/>
</dbReference>
<proteinExistence type="predicted"/>
<keyword evidence="4" id="KW-1185">Reference proteome</keyword>
<dbReference type="InterPro" id="IPR022742">
    <property type="entry name" value="Hydrolase_4"/>
</dbReference>
<reference evidence="3 4" key="1">
    <citation type="submission" date="2018-10" db="EMBL/GenBank/DDBJ databases">
        <title>Robbsia sp. DHC34, isolated from soil.</title>
        <authorList>
            <person name="Gao Z.-H."/>
            <person name="Qiu L.-H."/>
        </authorList>
    </citation>
    <scope>NUCLEOTIDE SEQUENCE [LARGE SCALE GENOMIC DNA]</scope>
    <source>
        <strain evidence="3 4">DHC34</strain>
    </source>
</reference>
<dbReference type="Proteomes" id="UP000270342">
    <property type="component" value="Unassembled WGS sequence"/>
</dbReference>